<name>A0A496PK66_9MICC</name>
<comment type="caution">
    <text evidence="1">The sequence shown here is derived from an EMBL/GenBank/DDBJ whole genome shotgun (WGS) entry which is preliminary data.</text>
</comment>
<dbReference type="GO" id="GO:0016787">
    <property type="term" value="F:hydrolase activity"/>
    <property type="evidence" value="ECO:0007669"/>
    <property type="project" value="UniProtKB-KW"/>
</dbReference>
<reference evidence="1 2" key="1">
    <citation type="submission" date="2018-07" db="EMBL/GenBank/DDBJ databases">
        <title>Arthrobacter sp. nov., isolated from raw cow's milk with high bacterial count.</title>
        <authorList>
            <person name="Hahne J."/>
            <person name="Isele D."/>
            <person name="Lipski A."/>
        </authorList>
    </citation>
    <scope>NUCLEOTIDE SEQUENCE [LARGE SCALE GENOMIC DNA]</scope>
    <source>
        <strain evidence="1 2">JZ R-183</strain>
    </source>
</reference>
<keyword evidence="2" id="KW-1185">Reference proteome</keyword>
<organism evidence="1 2">
    <name type="scientific">Galactobacter caseinivorans</name>
    <dbReference type="NCBI Taxonomy" id="2676123"/>
    <lineage>
        <taxon>Bacteria</taxon>
        <taxon>Bacillati</taxon>
        <taxon>Actinomycetota</taxon>
        <taxon>Actinomycetes</taxon>
        <taxon>Micrococcales</taxon>
        <taxon>Micrococcaceae</taxon>
        <taxon>Galactobacter</taxon>
    </lineage>
</organism>
<evidence type="ECO:0000313" key="1">
    <source>
        <dbReference type="EMBL" id="RKW70830.1"/>
    </source>
</evidence>
<dbReference type="PANTHER" id="PTHR43736">
    <property type="entry name" value="ADP-RIBOSE PYROPHOSPHATASE"/>
    <property type="match status" value="1"/>
</dbReference>
<dbReference type="Proteomes" id="UP000273119">
    <property type="component" value="Unassembled WGS sequence"/>
</dbReference>
<proteinExistence type="predicted"/>
<dbReference type="InterPro" id="IPR015797">
    <property type="entry name" value="NUDIX_hydrolase-like_dom_sf"/>
</dbReference>
<protein>
    <submittedName>
        <fullName evidence="1">NUDIX hydrolase</fullName>
    </submittedName>
</protein>
<evidence type="ECO:0000313" key="2">
    <source>
        <dbReference type="Proteomes" id="UP000273119"/>
    </source>
</evidence>
<accession>A0A496PK66</accession>
<gene>
    <name evidence="1" type="ORF">DWQ67_06990</name>
</gene>
<dbReference type="SUPFAM" id="SSF55811">
    <property type="entry name" value="Nudix"/>
    <property type="match status" value="1"/>
</dbReference>
<dbReference type="Gene3D" id="3.90.79.10">
    <property type="entry name" value="Nucleoside Triphosphate Pyrophosphohydrolase"/>
    <property type="match status" value="1"/>
</dbReference>
<dbReference type="PANTHER" id="PTHR43736:SF4">
    <property type="entry name" value="SLR1690 PROTEIN"/>
    <property type="match status" value="1"/>
</dbReference>
<dbReference type="CDD" id="cd18873">
    <property type="entry name" value="NUDIX_NadM_like"/>
    <property type="match status" value="1"/>
</dbReference>
<keyword evidence="1" id="KW-0378">Hydrolase</keyword>
<sequence length="230" mass="24244">MGSLGAGPTSQSTAAQPIVSVDTVPVRLDADGQLQIRLVRRPWEPFEGAWALPGVMLRGNERLTEAAIRALVGKAGVGPEQELALRQCGAFDDLARDPRGPTVALAQLAILPPLTPAAASEGEVMDAPAHRLPLLAFDHQRIVDAALVRLSEILLADAAASRSLLGAEFATTRANQAYAALEAAGAPGASPSGMSRRLAATHHLIKTERTQTFGRGKPAPVWAWHLPKEN</sequence>
<dbReference type="EMBL" id="QQXL01000003">
    <property type="protein sequence ID" value="RKW70830.1"/>
    <property type="molecule type" value="Genomic_DNA"/>
</dbReference>
<dbReference type="AlphaFoldDB" id="A0A496PK66"/>